<dbReference type="AlphaFoldDB" id="A0A2M8LZV6"/>
<dbReference type="Proteomes" id="UP000230407">
    <property type="component" value="Unassembled WGS sequence"/>
</dbReference>
<keyword evidence="2" id="KW-0378">Hydrolase</keyword>
<feature type="compositionally biased region" description="Low complexity" evidence="3">
    <location>
        <begin position="35"/>
        <end position="51"/>
    </location>
</feature>
<dbReference type="InterPro" id="IPR036907">
    <property type="entry name" value="5'-Nucleotdase_C_sf"/>
</dbReference>
<dbReference type="GO" id="GO:0009166">
    <property type="term" value="P:nucleotide catabolic process"/>
    <property type="evidence" value="ECO:0007669"/>
    <property type="project" value="InterPro"/>
</dbReference>
<feature type="region of interest" description="Disordered" evidence="3">
    <location>
        <begin position="35"/>
        <end position="63"/>
    </location>
</feature>
<dbReference type="SUPFAM" id="SSF55816">
    <property type="entry name" value="5'-nucleotidase (syn. UDP-sugar hydrolase), C-terminal domain"/>
    <property type="match status" value="1"/>
</dbReference>
<feature type="signal peptide" evidence="2">
    <location>
        <begin position="1"/>
        <end position="37"/>
    </location>
</feature>
<evidence type="ECO:0000256" key="2">
    <source>
        <dbReference type="RuleBase" id="RU362119"/>
    </source>
</evidence>
<dbReference type="SUPFAM" id="SSF56300">
    <property type="entry name" value="Metallo-dependent phosphatases"/>
    <property type="match status" value="1"/>
</dbReference>
<dbReference type="PRINTS" id="PR01607">
    <property type="entry name" value="APYRASEFAMLY"/>
</dbReference>
<dbReference type="Pfam" id="PF02872">
    <property type="entry name" value="5_nucleotid_C"/>
    <property type="match status" value="1"/>
</dbReference>
<dbReference type="PANTHER" id="PTHR11575">
    <property type="entry name" value="5'-NUCLEOTIDASE-RELATED"/>
    <property type="match status" value="1"/>
</dbReference>
<sequence length="618" mass="64950">MVSTPSRRSALSRRLTATAAGLLTVGTLAAAMPAAQAAPETAPRQTAQAYGGKHGGHDRHDRHHGRTVDLQVLALNDFHGNLEPPTGSGGRVTHEHPDGTTEDITAGGAEYLATALREARKGHPRSVTVAAGDMVGASPLLSGLFHDEPTVEALNAMDMDVVGVGNHEFDEGAAELLRLQKGGCHPEDGCYADGRVFEGADYPILAANVVDERTGRPLLAPYTVKKLKGVKVGFIGVTLEGTPDIVTAEGIKGLKFLDEVETIDKYTRELKHKGVNAVVALVHEGGHPASPAYNNDCGADGGNLSGPITEIARNTDAGVDALITGHTHQPYVCSVPDPEGNDRLVTSAASNGRLFTELTMEYDRRTRDIVRTSVEGSNRVVDRERAKAADITELLEFWQTLAAPVANRPIGWIAEDIPSNRATGEPVFPLGELIADAQLAHARELDPETDLALMNPGGVRADLTYAASGGEGDGVVTYAEGFTVQPFSNTVNVLTLSGEQLLTVLREQVSGANEASPRILQVSEGFTYTLDLTRSGADRIVADSVRLNGEPIDPAASYRVAVNSFLAGGGDGLATLAEGTEPLVGGDDLAALSDYLTANSSAADPIEAPAADRITVIR</sequence>
<keyword evidence="1 2" id="KW-0732">Signal</keyword>
<dbReference type="PROSITE" id="PS51318">
    <property type="entry name" value="TAT"/>
    <property type="match status" value="1"/>
</dbReference>
<feature type="region of interest" description="Disordered" evidence="3">
    <location>
        <begin position="80"/>
        <end position="103"/>
    </location>
</feature>
<feature type="domain" description="5'-Nucleotidase C-terminal" evidence="5">
    <location>
        <begin position="429"/>
        <end position="577"/>
    </location>
</feature>
<evidence type="ECO:0000259" key="5">
    <source>
        <dbReference type="Pfam" id="PF02872"/>
    </source>
</evidence>
<dbReference type="FunFam" id="3.60.21.10:FF:000070">
    <property type="entry name" value="5`-nucleotidase family protein"/>
    <property type="match status" value="1"/>
</dbReference>
<protein>
    <submittedName>
        <fullName evidence="6">Bifunctional metallophosphatase/5'-nucleotidase</fullName>
    </submittedName>
</protein>
<accession>A0A2M8LZV6</accession>
<dbReference type="GO" id="GO:0000166">
    <property type="term" value="F:nucleotide binding"/>
    <property type="evidence" value="ECO:0007669"/>
    <property type="project" value="UniProtKB-KW"/>
</dbReference>
<evidence type="ECO:0000313" key="7">
    <source>
        <dbReference type="Proteomes" id="UP000230407"/>
    </source>
</evidence>
<organism evidence="6 7">
    <name type="scientific">Streptomyces carminius</name>
    <dbReference type="NCBI Taxonomy" id="2665496"/>
    <lineage>
        <taxon>Bacteria</taxon>
        <taxon>Bacillati</taxon>
        <taxon>Actinomycetota</taxon>
        <taxon>Actinomycetes</taxon>
        <taxon>Kitasatosporales</taxon>
        <taxon>Streptomycetaceae</taxon>
        <taxon>Streptomyces</taxon>
    </lineage>
</organism>
<dbReference type="EMBL" id="PGGW01000040">
    <property type="protein sequence ID" value="PJE97469.1"/>
    <property type="molecule type" value="Genomic_DNA"/>
</dbReference>
<dbReference type="GO" id="GO:0008768">
    <property type="term" value="F:UDP-sugar diphosphatase activity"/>
    <property type="evidence" value="ECO:0007669"/>
    <property type="project" value="TreeGrafter"/>
</dbReference>
<dbReference type="InterPro" id="IPR004843">
    <property type="entry name" value="Calcineurin-like_PHP"/>
</dbReference>
<name>A0A2M8LZV6_9ACTN</name>
<dbReference type="RefSeq" id="WP_100202009.1">
    <property type="nucleotide sequence ID" value="NZ_PGGW01000040.1"/>
</dbReference>
<proteinExistence type="inferred from homology"/>
<keyword evidence="7" id="KW-1185">Reference proteome</keyword>
<dbReference type="InterPro" id="IPR008334">
    <property type="entry name" value="5'-Nucleotdase_C"/>
</dbReference>
<dbReference type="InterPro" id="IPR029052">
    <property type="entry name" value="Metallo-depent_PP-like"/>
</dbReference>
<comment type="similarity">
    <text evidence="2">Belongs to the 5'-nucleotidase family.</text>
</comment>
<evidence type="ECO:0000256" key="3">
    <source>
        <dbReference type="SAM" id="MobiDB-lite"/>
    </source>
</evidence>
<evidence type="ECO:0000313" key="6">
    <source>
        <dbReference type="EMBL" id="PJE97469.1"/>
    </source>
</evidence>
<dbReference type="Gene3D" id="3.90.780.10">
    <property type="entry name" value="5'-Nucleotidase, C-terminal domain"/>
    <property type="match status" value="1"/>
</dbReference>
<comment type="caution">
    <text evidence="6">The sequence shown here is derived from an EMBL/GenBank/DDBJ whole genome shotgun (WGS) entry which is preliminary data.</text>
</comment>
<keyword evidence="2" id="KW-0547">Nucleotide-binding</keyword>
<dbReference type="GO" id="GO:0008253">
    <property type="term" value="F:5'-nucleotidase activity"/>
    <property type="evidence" value="ECO:0007669"/>
    <property type="project" value="TreeGrafter"/>
</dbReference>
<dbReference type="Pfam" id="PF00149">
    <property type="entry name" value="Metallophos"/>
    <property type="match status" value="1"/>
</dbReference>
<evidence type="ECO:0000259" key="4">
    <source>
        <dbReference type="Pfam" id="PF00149"/>
    </source>
</evidence>
<dbReference type="PANTHER" id="PTHR11575:SF24">
    <property type="entry name" value="5'-NUCLEOTIDASE"/>
    <property type="match status" value="1"/>
</dbReference>
<dbReference type="Gene3D" id="3.60.21.10">
    <property type="match status" value="1"/>
</dbReference>
<gene>
    <name evidence="6" type="ORF">CUT44_12370</name>
</gene>
<feature type="chain" id="PRO_5014491479" evidence="2">
    <location>
        <begin position="38"/>
        <end position="618"/>
    </location>
</feature>
<evidence type="ECO:0000256" key="1">
    <source>
        <dbReference type="ARBA" id="ARBA00022729"/>
    </source>
</evidence>
<dbReference type="GO" id="GO:0030288">
    <property type="term" value="C:outer membrane-bounded periplasmic space"/>
    <property type="evidence" value="ECO:0007669"/>
    <property type="project" value="TreeGrafter"/>
</dbReference>
<dbReference type="InterPro" id="IPR006179">
    <property type="entry name" value="5_nucleotidase/apyrase"/>
</dbReference>
<feature type="compositionally biased region" description="Basic residues" evidence="3">
    <location>
        <begin position="54"/>
        <end position="63"/>
    </location>
</feature>
<reference evidence="6 7" key="1">
    <citation type="submission" date="2017-11" db="EMBL/GenBank/DDBJ databases">
        <title>Streptomyces carmine sp. nov., a novel actinomycete isolated from Sophora alopecuroides in Xinjiang, China.</title>
        <authorList>
            <person name="Wang Y."/>
            <person name="Luo X."/>
            <person name="Wan C."/>
            <person name="Zhang L."/>
        </authorList>
    </citation>
    <scope>NUCLEOTIDE SEQUENCE [LARGE SCALE GENOMIC DNA]</scope>
    <source>
        <strain evidence="6 7">TRM SA0054</strain>
    </source>
</reference>
<feature type="domain" description="Calcineurin-like phosphoesterase" evidence="4">
    <location>
        <begin position="71"/>
        <end position="330"/>
    </location>
</feature>
<dbReference type="InterPro" id="IPR006311">
    <property type="entry name" value="TAT_signal"/>
</dbReference>